<dbReference type="PANTHER" id="PTHR31097:SF2">
    <property type="entry name" value="CHROMOSOME 7 OPEN READING FRAME 57"/>
    <property type="match status" value="1"/>
</dbReference>
<feature type="compositionally biased region" description="Polar residues" evidence="1">
    <location>
        <begin position="33"/>
        <end position="49"/>
    </location>
</feature>
<feature type="region of interest" description="Disordered" evidence="1">
    <location>
        <begin position="238"/>
        <end position="262"/>
    </location>
</feature>
<name>A0A8J6BHG6_ELECQ</name>
<dbReference type="PANTHER" id="PTHR31097">
    <property type="entry name" value="SI:DKEY-276J7.1"/>
    <property type="match status" value="1"/>
</dbReference>
<feature type="compositionally biased region" description="Basic and acidic residues" evidence="1">
    <location>
        <begin position="241"/>
        <end position="254"/>
    </location>
</feature>
<feature type="non-terminal residue" evidence="2">
    <location>
        <position position="1"/>
    </location>
</feature>
<protein>
    <submittedName>
        <fullName evidence="2">Uncharacterized protein</fullName>
    </submittedName>
</protein>
<reference evidence="2" key="1">
    <citation type="thesis" date="2020" institute="ProQuest LLC" country="789 East Eisenhower Parkway, Ann Arbor, MI, USA">
        <title>Comparative Genomics and Chromosome Evolution.</title>
        <authorList>
            <person name="Mudd A.B."/>
        </authorList>
    </citation>
    <scope>NUCLEOTIDE SEQUENCE</scope>
    <source>
        <strain evidence="2">HN-11 Male</strain>
        <tissue evidence="2">Kidney and liver</tissue>
    </source>
</reference>
<comment type="caution">
    <text evidence="2">The sequence shown here is derived from an EMBL/GenBank/DDBJ whole genome shotgun (WGS) entry which is preliminary data.</text>
</comment>
<feature type="region of interest" description="Disordered" evidence="1">
    <location>
        <begin position="82"/>
        <end position="124"/>
    </location>
</feature>
<keyword evidence="3" id="KW-1185">Reference proteome</keyword>
<feature type="compositionally biased region" description="Polar residues" evidence="1">
    <location>
        <begin position="1"/>
        <end position="12"/>
    </location>
</feature>
<evidence type="ECO:0000256" key="1">
    <source>
        <dbReference type="SAM" id="MobiDB-lite"/>
    </source>
</evidence>
<dbReference type="Proteomes" id="UP000770717">
    <property type="component" value="Unassembled WGS sequence"/>
</dbReference>
<feature type="region of interest" description="Disordered" evidence="1">
    <location>
        <begin position="1"/>
        <end position="68"/>
    </location>
</feature>
<feature type="compositionally biased region" description="Basic and acidic residues" evidence="1">
    <location>
        <begin position="88"/>
        <end position="97"/>
    </location>
</feature>
<feature type="region of interest" description="Disordered" evidence="1">
    <location>
        <begin position="185"/>
        <end position="213"/>
    </location>
</feature>
<sequence>QGKTTMRQQSKEPSGPPNRHATCDWFYHAPLKQTKTTTKSDLPPTSQIPGLSDLAEPHNELKNESRKQWVKETDSEYVKLAKQGGRPDLLKHMDPAPKKAQPMSYAPPDWYSHEATTTPAESAVAPLRNVPDYMIHEEFSEESNDQKYELRRGPFDFDQKTIWQRDQEENEKENHCDIKVKLPAINPKFMNENPVSTSGKGPPSTRAKGDKFGKKVFFPPVSGNKSDSVNFGKLLSNGYGDEWHHEHGEEDKRPVQKAKARG</sequence>
<gene>
    <name evidence="2" type="ORF">GDO78_021632</name>
</gene>
<evidence type="ECO:0000313" key="3">
    <source>
        <dbReference type="Proteomes" id="UP000770717"/>
    </source>
</evidence>
<dbReference type="EMBL" id="WNTK01006673">
    <property type="protein sequence ID" value="KAG9463485.1"/>
    <property type="molecule type" value="Genomic_DNA"/>
</dbReference>
<feature type="compositionally biased region" description="Basic and acidic residues" evidence="1">
    <location>
        <begin position="55"/>
        <end position="68"/>
    </location>
</feature>
<dbReference type="InterPro" id="IPR040247">
    <property type="entry name" value="DUF5524"/>
</dbReference>
<accession>A0A8J6BHG6</accession>
<dbReference type="Pfam" id="PF17662">
    <property type="entry name" value="DUF5524"/>
    <property type="match status" value="1"/>
</dbReference>
<dbReference type="AlphaFoldDB" id="A0A8J6BHG6"/>
<feature type="non-terminal residue" evidence="2">
    <location>
        <position position="262"/>
    </location>
</feature>
<organism evidence="2 3">
    <name type="scientific">Eleutherodactylus coqui</name>
    <name type="common">Puerto Rican coqui</name>
    <dbReference type="NCBI Taxonomy" id="57060"/>
    <lineage>
        <taxon>Eukaryota</taxon>
        <taxon>Metazoa</taxon>
        <taxon>Chordata</taxon>
        <taxon>Craniata</taxon>
        <taxon>Vertebrata</taxon>
        <taxon>Euteleostomi</taxon>
        <taxon>Amphibia</taxon>
        <taxon>Batrachia</taxon>
        <taxon>Anura</taxon>
        <taxon>Neobatrachia</taxon>
        <taxon>Hyloidea</taxon>
        <taxon>Eleutherodactylidae</taxon>
        <taxon>Eleutherodactylinae</taxon>
        <taxon>Eleutherodactylus</taxon>
        <taxon>Eleutherodactylus</taxon>
    </lineage>
</organism>
<proteinExistence type="predicted"/>
<evidence type="ECO:0000313" key="2">
    <source>
        <dbReference type="EMBL" id="KAG9463485.1"/>
    </source>
</evidence>
<dbReference type="OrthoDB" id="10012494at2759"/>